<dbReference type="Proteomes" id="UP000790709">
    <property type="component" value="Unassembled WGS sequence"/>
</dbReference>
<comment type="caution">
    <text evidence="1">The sequence shown here is derived from an EMBL/GenBank/DDBJ whole genome shotgun (WGS) entry which is preliminary data.</text>
</comment>
<reference evidence="1" key="1">
    <citation type="journal article" date="2021" name="New Phytol.">
        <title>Evolutionary innovations through gain and loss of genes in the ectomycorrhizal Boletales.</title>
        <authorList>
            <person name="Wu G."/>
            <person name="Miyauchi S."/>
            <person name="Morin E."/>
            <person name="Kuo A."/>
            <person name="Drula E."/>
            <person name="Varga T."/>
            <person name="Kohler A."/>
            <person name="Feng B."/>
            <person name="Cao Y."/>
            <person name="Lipzen A."/>
            <person name="Daum C."/>
            <person name="Hundley H."/>
            <person name="Pangilinan J."/>
            <person name="Johnson J."/>
            <person name="Barry K."/>
            <person name="LaButti K."/>
            <person name="Ng V."/>
            <person name="Ahrendt S."/>
            <person name="Min B."/>
            <person name="Choi I.G."/>
            <person name="Park H."/>
            <person name="Plett J.M."/>
            <person name="Magnuson J."/>
            <person name="Spatafora J.W."/>
            <person name="Nagy L.G."/>
            <person name="Henrissat B."/>
            <person name="Grigoriev I.V."/>
            <person name="Yang Z.L."/>
            <person name="Xu J."/>
            <person name="Martin F.M."/>
        </authorList>
    </citation>
    <scope>NUCLEOTIDE SEQUENCE</scope>
    <source>
        <strain evidence="1">KUC20120723A-06</strain>
    </source>
</reference>
<keyword evidence="1" id="KW-0456">Lyase</keyword>
<gene>
    <name evidence="1" type="ORF">BV22DRAFT_1046414</name>
</gene>
<sequence length="296" mass="32458">MSSNNVSPSHLFPITNFKSGFTTCPALKINGVTNVPFSDKTLGIHKNTGSLSHHIVTPPPPVQALPNEPSPQLAWEAKYPKGSISPKTELPGGMGFYMSGPSDFAKMLDGGATETLFSYRVMFERDWDWVKGGKLPGAYGGVGDLAYRCSGGRKDDRCKCFNFRLMWRAGGKGEIYAYVPLNETNDAALLSHPLSKRNNDFSGISVGRGAFTFRKGVWTTVAERVKLNTHNKANGEIQLWIDGECVLHITGLILREEEASHIKGLHFQTFFGGKTPEWASTKDQKAWFADVSGAIL</sequence>
<organism evidence="1 2">
    <name type="scientific">Leucogyrophana mollusca</name>
    <dbReference type="NCBI Taxonomy" id="85980"/>
    <lineage>
        <taxon>Eukaryota</taxon>
        <taxon>Fungi</taxon>
        <taxon>Dikarya</taxon>
        <taxon>Basidiomycota</taxon>
        <taxon>Agaricomycotina</taxon>
        <taxon>Agaricomycetes</taxon>
        <taxon>Agaricomycetidae</taxon>
        <taxon>Boletales</taxon>
        <taxon>Boletales incertae sedis</taxon>
        <taxon>Leucogyrophana</taxon>
    </lineage>
</organism>
<evidence type="ECO:0000313" key="2">
    <source>
        <dbReference type="Proteomes" id="UP000790709"/>
    </source>
</evidence>
<name>A0ACB8BJC8_9AGAM</name>
<keyword evidence="2" id="KW-1185">Reference proteome</keyword>
<dbReference type="EMBL" id="MU266392">
    <property type="protein sequence ID" value="KAH7925915.1"/>
    <property type="molecule type" value="Genomic_DNA"/>
</dbReference>
<evidence type="ECO:0000313" key="1">
    <source>
        <dbReference type="EMBL" id="KAH7925915.1"/>
    </source>
</evidence>
<proteinExistence type="predicted"/>
<accession>A0ACB8BJC8</accession>
<protein>
    <submittedName>
        <fullName evidence="1">Polysaccharide lyase family 14 protein</fullName>
    </submittedName>
</protein>